<keyword evidence="9 13" id="KW-0472">Membrane</keyword>
<comment type="caution">
    <text evidence="15">The sequence shown here is derived from an EMBL/GenBank/DDBJ whole genome shotgun (WGS) entry which is preliminary data.</text>
</comment>
<feature type="transmembrane region" description="Helical" evidence="13">
    <location>
        <begin position="217"/>
        <end position="239"/>
    </location>
</feature>
<feature type="domain" description="G-protein coupled receptors family 1 profile" evidence="14">
    <location>
        <begin position="232"/>
        <end position="481"/>
    </location>
</feature>
<dbReference type="PANTHER" id="PTHR26453">
    <property type="entry name" value="OLFACTORY RECEPTOR"/>
    <property type="match status" value="1"/>
</dbReference>
<gene>
    <name evidence="15" type="ORF">J0S82_017342</name>
</gene>
<evidence type="ECO:0000256" key="10">
    <source>
        <dbReference type="ARBA" id="ARBA00023170"/>
    </source>
</evidence>
<evidence type="ECO:0000256" key="6">
    <source>
        <dbReference type="ARBA" id="ARBA00022725"/>
    </source>
</evidence>
<feature type="transmembrane region" description="Helical" evidence="13">
    <location>
        <begin position="95"/>
        <end position="116"/>
    </location>
</feature>
<feature type="transmembrane region" description="Helical" evidence="13">
    <location>
        <begin position="331"/>
        <end position="355"/>
    </location>
</feature>
<evidence type="ECO:0000256" key="7">
    <source>
        <dbReference type="ARBA" id="ARBA00022989"/>
    </source>
</evidence>
<dbReference type="AlphaFoldDB" id="A0A8J6AED6"/>
<dbReference type="InterPro" id="IPR000725">
    <property type="entry name" value="Olfact_rcpt"/>
</dbReference>
<dbReference type="PROSITE" id="PS00237">
    <property type="entry name" value="G_PROTEIN_RECEP_F1_1"/>
    <property type="match status" value="1"/>
</dbReference>
<dbReference type="GO" id="GO:0005886">
    <property type="term" value="C:plasma membrane"/>
    <property type="evidence" value="ECO:0007669"/>
    <property type="project" value="UniProtKB-SubCell"/>
</dbReference>
<dbReference type="EMBL" id="JAGFMF010011925">
    <property type="protein sequence ID" value="KAG8509824.1"/>
    <property type="molecule type" value="Genomic_DNA"/>
</dbReference>
<dbReference type="FunFam" id="1.20.1070.10:FF:000001">
    <property type="entry name" value="Olfactory receptor"/>
    <property type="match status" value="1"/>
</dbReference>
<dbReference type="Proteomes" id="UP000700334">
    <property type="component" value="Unassembled WGS sequence"/>
</dbReference>
<evidence type="ECO:0000256" key="4">
    <source>
        <dbReference type="ARBA" id="ARBA00022606"/>
    </source>
</evidence>
<keyword evidence="7 13" id="KW-1133">Transmembrane helix</keyword>
<sequence>ILDTPTMKIHETVMEEFILMCYPLNIIPKTLADLLAKSGSISTISCGLQMCLSLGLGGTNCVILMLVEYEHFLAICNPLSYPSLMIDTLCGQPVLSTWTGGFFISLIETALILWSFFCSSNLSNTSDICRQLLAGHLLLIILTYDSLAEGKYKAFSDCASHLTVVLIHFGFASTVHLKCKERADLPRMLFRMGSTNATSWRGFIFLGFSSFAELQLLLFALFLSLYLITLTSNVFIIIVIRLDSHLHTPMYLFLSFLSFSETCYTLGIIPRMLSGLVMGDQAISFVGCAAQMFFSASWACTNCFLLAVMGFDRYVAICAPLHYASRMHPTLCAQLVGASFLSGYLFGLGMTLVIFHLPFCSSHEIQHFFCDTPPVLSLACGETGLSELGILILSLLVLLVSFSLITISYAYILAAILRIPSAEGRKKAFSTCASHLTVVVVHYGCASFMYLRPKSSYSLERDQLIAVTYTVVTPLLNPIVYSLRNRAVQAALRNAFQGRFLGKG</sequence>
<keyword evidence="4" id="KW-0716">Sensory transduction</keyword>
<evidence type="ECO:0000313" key="15">
    <source>
        <dbReference type="EMBL" id="KAG8509824.1"/>
    </source>
</evidence>
<evidence type="ECO:0000256" key="12">
    <source>
        <dbReference type="RuleBase" id="RU000688"/>
    </source>
</evidence>
<feature type="transmembrane region" description="Helical" evidence="13">
    <location>
        <begin position="251"/>
        <end position="270"/>
    </location>
</feature>
<evidence type="ECO:0000259" key="14">
    <source>
        <dbReference type="PROSITE" id="PS50262"/>
    </source>
</evidence>
<dbReference type="PROSITE" id="PS50262">
    <property type="entry name" value="G_PROTEIN_RECEP_F1_2"/>
    <property type="match status" value="1"/>
</dbReference>
<keyword evidence="16" id="KW-1185">Reference proteome</keyword>
<evidence type="ECO:0000256" key="9">
    <source>
        <dbReference type="ARBA" id="ARBA00023136"/>
    </source>
</evidence>
<evidence type="ECO:0000256" key="8">
    <source>
        <dbReference type="ARBA" id="ARBA00023040"/>
    </source>
</evidence>
<keyword evidence="10 12" id="KW-0675">Receptor</keyword>
<dbReference type="OrthoDB" id="9975554at2759"/>
<reference evidence="15" key="1">
    <citation type="journal article" date="2021" name="Evol. Appl.">
        <title>The genome of the Pyrenean desman and the effects of bottlenecks and inbreeding on the genomic landscape of an endangered species.</title>
        <authorList>
            <person name="Escoda L."/>
            <person name="Castresana J."/>
        </authorList>
    </citation>
    <scope>NUCLEOTIDE SEQUENCE</scope>
    <source>
        <strain evidence="15">IBE-C5619</strain>
    </source>
</reference>
<accession>A0A8J6AED6</accession>
<dbReference type="InterPro" id="IPR017452">
    <property type="entry name" value="GPCR_Rhodpsn_7TM"/>
</dbReference>
<evidence type="ECO:0000313" key="16">
    <source>
        <dbReference type="Proteomes" id="UP000700334"/>
    </source>
</evidence>
<evidence type="ECO:0000256" key="1">
    <source>
        <dbReference type="ARBA" id="ARBA00003929"/>
    </source>
</evidence>
<dbReference type="InterPro" id="IPR000276">
    <property type="entry name" value="GPCR_Rhodpsn"/>
</dbReference>
<evidence type="ECO:0000256" key="13">
    <source>
        <dbReference type="SAM" id="Phobius"/>
    </source>
</evidence>
<evidence type="ECO:0000256" key="11">
    <source>
        <dbReference type="ARBA" id="ARBA00023224"/>
    </source>
</evidence>
<name>A0A8J6AED6_GALPY</name>
<dbReference type="CDD" id="cd15225">
    <property type="entry name" value="7tmA_OR10A-like"/>
    <property type="match status" value="1"/>
</dbReference>
<dbReference type="PRINTS" id="PR00245">
    <property type="entry name" value="OLFACTORYR"/>
</dbReference>
<keyword evidence="8 12" id="KW-0297">G-protein coupled receptor</keyword>
<evidence type="ECO:0000256" key="2">
    <source>
        <dbReference type="ARBA" id="ARBA00004651"/>
    </source>
</evidence>
<dbReference type="GO" id="GO:0004984">
    <property type="term" value="F:olfactory receptor activity"/>
    <property type="evidence" value="ECO:0007669"/>
    <property type="project" value="InterPro"/>
</dbReference>
<organism evidence="15 16">
    <name type="scientific">Galemys pyrenaicus</name>
    <name type="common">Iberian desman</name>
    <name type="synonym">Pyrenean desman</name>
    <dbReference type="NCBI Taxonomy" id="202257"/>
    <lineage>
        <taxon>Eukaryota</taxon>
        <taxon>Metazoa</taxon>
        <taxon>Chordata</taxon>
        <taxon>Craniata</taxon>
        <taxon>Vertebrata</taxon>
        <taxon>Euteleostomi</taxon>
        <taxon>Mammalia</taxon>
        <taxon>Eutheria</taxon>
        <taxon>Laurasiatheria</taxon>
        <taxon>Eulipotyphla</taxon>
        <taxon>Talpidae</taxon>
        <taxon>Galemys</taxon>
    </lineage>
</organism>
<proteinExistence type="inferred from homology"/>
<dbReference type="Pfam" id="PF13853">
    <property type="entry name" value="7tm_4"/>
    <property type="match status" value="1"/>
</dbReference>
<evidence type="ECO:0000256" key="3">
    <source>
        <dbReference type="ARBA" id="ARBA00022475"/>
    </source>
</evidence>
<feature type="transmembrane region" description="Helical" evidence="13">
    <location>
        <begin position="428"/>
        <end position="451"/>
    </location>
</feature>
<keyword evidence="11 12" id="KW-0807">Transducer</keyword>
<protein>
    <submittedName>
        <fullName evidence="15">Olfactory receptor 10Z1</fullName>
    </submittedName>
</protein>
<dbReference type="PRINTS" id="PR00237">
    <property type="entry name" value="GPCRRHODOPSN"/>
</dbReference>
<feature type="transmembrane region" description="Helical" evidence="13">
    <location>
        <begin position="463"/>
        <end position="483"/>
    </location>
</feature>
<comment type="similarity">
    <text evidence="12">Belongs to the G-protein coupled receptor 1 family.</text>
</comment>
<keyword evidence="5 12" id="KW-0812">Transmembrane</keyword>
<comment type="subcellular location">
    <subcellularLocation>
        <location evidence="2">Cell membrane</location>
        <topology evidence="2">Multi-pass membrane protein</topology>
    </subcellularLocation>
</comment>
<feature type="transmembrane region" description="Helical" evidence="13">
    <location>
        <begin position="388"/>
        <end position="416"/>
    </location>
</feature>
<keyword evidence="6" id="KW-0552">Olfaction</keyword>
<feature type="transmembrane region" description="Helical" evidence="13">
    <location>
        <begin position="282"/>
        <end position="311"/>
    </location>
</feature>
<dbReference type="SUPFAM" id="SSF81321">
    <property type="entry name" value="Family A G protein-coupled receptor-like"/>
    <property type="match status" value="2"/>
</dbReference>
<keyword evidence="3" id="KW-1003">Cell membrane</keyword>
<dbReference type="GO" id="GO:0004930">
    <property type="term" value="F:G protein-coupled receptor activity"/>
    <property type="evidence" value="ECO:0007669"/>
    <property type="project" value="UniProtKB-KW"/>
</dbReference>
<dbReference type="Gene3D" id="1.20.1070.10">
    <property type="entry name" value="Rhodopsin 7-helix transmembrane proteins"/>
    <property type="match status" value="2"/>
</dbReference>
<feature type="non-terminal residue" evidence="15">
    <location>
        <position position="1"/>
    </location>
</feature>
<evidence type="ECO:0000256" key="5">
    <source>
        <dbReference type="ARBA" id="ARBA00022692"/>
    </source>
</evidence>
<comment type="function">
    <text evidence="1">Putative odorant or sperm cell receptor.</text>
</comment>